<dbReference type="GO" id="GO:0004803">
    <property type="term" value="F:transposase activity"/>
    <property type="evidence" value="ECO:0007669"/>
    <property type="project" value="InterPro"/>
</dbReference>
<organism evidence="3 4">
    <name type="scientific">Gordonia lacunae</name>
    <dbReference type="NCBI Taxonomy" id="417102"/>
    <lineage>
        <taxon>Bacteria</taxon>
        <taxon>Bacillati</taxon>
        <taxon>Actinomycetota</taxon>
        <taxon>Actinomycetes</taxon>
        <taxon>Mycobacteriales</taxon>
        <taxon>Gordoniaceae</taxon>
        <taxon>Gordonia</taxon>
    </lineage>
</organism>
<dbReference type="InterPro" id="IPR003346">
    <property type="entry name" value="Transposase_20"/>
</dbReference>
<proteinExistence type="predicted"/>
<feature type="domain" description="Transposase IS110-like N-terminal" evidence="1">
    <location>
        <begin position="4"/>
        <end position="160"/>
    </location>
</feature>
<dbReference type="InterPro" id="IPR002525">
    <property type="entry name" value="Transp_IS110-like_N"/>
</dbReference>
<dbReference type="PANTHER" id="PTHR33055:SF3">
    <property type="entry name" value="PUTATIVE TRANSPOSASE FOR IS117-RELATED"/>
    <property type="match status" value="1"/>
</dbReference>
<reference evidence="3 4" key="1">
    <citation type="submission" date="2017-05" db="EMBL/GenBank/DDBJ databases">
        <title>Biotechnological potential of actinobacteria isolated from South African environments.</title>
        <authorList>
            <person name="Le Roes-Hill M."/>
            <person name="Prins A."/>
            <person name="Durrell K.A."/>
        </authorList>
    </citation>
    <scope>NUCLEOTIDE SEQUENCE [LARGE SCALE GENOMIC DNA]</scope>
    <source>
        <strain evidence="3">BS2</strain>
    </source>
</reference>
<comment type="caution">
    <text evidence="3">The sequence shown here is derived from an EMBL/GenBank/DDBJ whole genome shotgun (WGS) entry which is preliminary data.</text>
</comment>
<sequence length="405" mass="43819">MIFVGNDWASDHHDVCVMDEHGTTLATRRLPANATGATAMHELLAQRVQDPTEVVVGIETDHGMWVTALVAAGYQVFAINPLSVSRYRDRHHVGGTKSDKADAKTLADLVRTDRHNHRLVAADTVAAEAITVMARTHQNLVWARSAQQNVLRSQLGAYYPAAIDAFGGDLAHRDCLSVLRRAPTPQRGAALTVAAIRSALKKGGRQRNIDHRARDIQQALRGGGHLDAPAALTAAYAATVTATVEMLAALNTQITQLETTMAQSFKAHPDAEIYLSMPGVGDITGARMLGEFGDDPERYATAKSRRNYAGTSPRTIASGKGHVVLARHIRNTRLNAAATCMAQGALTGSPGARAYYDNLRDQKKSHTQALRAVANRLVGILHGCLTHRTLYNEHTAWHHRTNLAA</sequence>
<feature type="domain" description="Transposase IS116/IS110/IS902 C-terminal" evidence="2">
    <location>
        <begin position="273"/>
        <end position="356"/>
    </location>
</feature>
<protein>
    <submittedName>
        <fullName evidence="3">IS110 family transposase</fullName>
    </submittedName>
</protein>
<dbReference type="GO" id="GO:0006313">
    <property type="term" value="P:DNA transposition"/>
    <property type="evidence" value="ECO:0007669"/>
    <property type="project" value="InterPro"/>
</dbReference>
<dbReference type="EMBL" id="NGFO01000081">
    <property type="protein sequence ID" value="OUC75491.1"/>
    <property type="molecule type" value="Genomic_DNA"/>
</dbReference>
<dbReference type="PANTHER" id="PTHR33055">
    <property type="entry name" value="TRANSPOSASE FOR INSERTION SEQUENCE ELEMENT IS1111A"/>
    <property type="match status" value="1"/>
</dbReference>
<evidence type="ECO:0000259" key="1">
    <source>
        <dbReference type="Pfam" id="PF01548"/>
    </source>
</evidence>
<dbReference type="InterPro" id="IPR047650">
    <property type="entry name" value="Transpos_IS110"/>
</dbReference>
<dbReference type="GO" id="GO:0003677">
    <property type="term" value="F:DNA binding"/>
    <property type="evidence" value="ECO:0007669"/>
    <property type="project" value="InterPro"/>
</dbReference>
<accession>A0A243Q2I9</accession>
<gene>
    <name evidence="3" type="ORF">CA982_26160</name>
</gene>
<dbReference type="OrthoDB" id="3188901at2"/>
<evidence type="ECO:0000259" key="2">
    <source>
        <dbReference type="Pfam" id="PF02371"/>
    </source>
</evidence>
<dbReference type="RefSeq" id="WP_086537963.1">
    <property type="nucleotide sequence ID" value="NZ_NGFO01000081.1"/>
</dbReference>
<dbReference type="NCBIfam" id="NF033542">
    <property type="entry name" value="transpos_IS110"/>
    <property type="match status" value="1"/>
</dbReference>
<dbReference type="STRING" id="417102.CA982_26160"/>
<evidence type="ECO:0000313" key="4">
    <source>
        <dbReference type="Proteomes" id="UP000194632"/>
    </source>
</evidence>
<dbReference type="AlphaFoldDB" id="A0A243Q2I9"/>
<keyword evidence="4" id="KW-1185">Reference proteome</keyword>
<dbReference type="Pfam" id="PF02371">
    <property type="entry name" value="Transposase_20"/>
    <property type="match status" value="1"/>
</dbReference>
<name>A0A243Q2I9_9ACTN</name>
<evidence type="ECO:0000313" key="3">
    <source>
        <dbReference type="EMBL" id="OUC75491.1"/>
    </source>
</evidence>
<dbReference type="Pfam" id="PF01548">
    <property type="entry name" value="DEDD_Tnp_IS110"/>
    <property type="match status" value="1"/>
</dbReference>
<dbReference type="Proteomes" id="UP000194632">
    <property type="component" value="Unassembled WGS sequence"/>
</dbReference>